<protein>
    <recommendedName>
        <fullName evidence="4">DUF3307 domain-containing protein</fullName>
    </recommendedName>
</protein>
<evidence type="ECO:0000256" key="1">
    <source>
        <dbReference type="SAM" id="Phobius"/>
    </source>
</evidence>
<sequence>MIFNMQISTVLLWLACHFVGDFAFQSTWMSVEKGKSWEVNFYHCATYTATFLLFIRPFPSLAAIAVLIGTHFVVDALKARYKVIGPIWLDQLLHFLTIFLILGLNL</sequence>
<dbReference type="Pfam" id="PF11750">
    <property type="entry name" value="DUF3307"/>
    <property type="match status" value="1"/>
</dbReference>
<reference evidence="2" key="1">
    <citation type="submission" date="2020-10" db="EMBL/GenBank/DDBJ databases">
        <title>Taxonomic study of unclassified bacteria belonging to the class Ktedonobacteria.</title>
        <authorList>
            <person name="Yabe S."/>
            <person name="Wang C.M."/>
            <person name="Zheng Y."/>
            <person name="Sakai Y."/>
            <person name="Cavaletti L."/>
            <person name="Monciardini P."/>
            <person name="Donadio S."/>
        </authorList>
    </citation>
    <scope>NUCLEOTIDE SEQUENCE</scope>
    <source>
        <strain evidence="2">ID150040</strain>
    </source>
</reference>
<dbReference type="EMBL" id="BNJK01000001">
    <property type="protein sequence ID" value="GHO96727.1"/>
    <property type="molecule type" value="Genomic_DNA"/>
</dbReference>
<keyword evidence="1" id="KW-0472">Membrane</keyword>
<name>A0A8J3N368_9CHLR</name>
<keyword evidence="1" id="KW-1133">Transmembrane helix</keyword>
<proteinExistence type="predicted"/>
<gene>
    <name evidence="2" type="ORF">KSF_067750</name>
</gene>
<accession>A0A8J3N368</accession>
<organism evidence="2 3">
    <name type="scientific">Reticulibacter mediterranei</name>
    <dbReference type="NCBI Taxonomy" id="2778369"/>
    <lineage>
        <taxon>Bacteria</taxon>
        <taxon>Bacillati</taxon>
        <taxon>Chloroflexota</taxon>
        <taxon>Ktedonobacteria</taxon>
        <taxon>Ktedonobacterales</taxon>
        <taxon>Reticulibacteraceae</taxon>
        <taxon>Reticulibacter</taxon>
    </lineage>
</organism>
<dbReference type="Proteomes" id="UP000597444">
    <property type="component" value="Unassembled WGS sequence"/>
</dbReference>
<comment type="caution">
    <text evidence="2">The sequence shown here is derived from an EMBL/GenBank/DDBJ whole genome shotgun (WGS) entry which is preliminary data.</text>
</comment>
<dbReference type="AlphaFoldDB" id="A0A8J3N368"/>
<evidence type="ECO:0008006" key="4">
    <source>
        <dbReference type="Google" id="ProtNLM"/>
    </source>
</evidence>
<keyword evidence="1" id="KW-0812">Transmembrane</keyword>
<dbReference type="RefSeq" id="WP_220207330.1">
    <property type="nucleotide sequence ID" value="NZ_BNJK01000001.1"/>
</dbReference>
<evidence type="ECO:0000313" key="2">
    <source>
        <dbReference type="EMBL" id="GHO96727.1"/>
    </source>
</evidence>
<dbReference type="InterPro" id="IPR021737">
    <property type="entry name" value="Phage_phiKZ_Orf197"/>
</dbReference>
<keyword evidence="3" id="KW-1185">Reference proteome</keyword>
<feature type="transmembrane region" description="Helical" evidence="1">
    <location>
        <begin position="47"/>
        <end position="74"/>
    </location>
</feature>
<feature type="transmembrane region" description="Helical" evidence="1">
    <location>
        <begin position="86"/>
        <end position="104"/>
    </location>
</feature>
<evidence type="ECO:0000313" key="3">
    <source>
        <dbReference type="Proteomes" id="UP000597444"/>
    </source>
</evidence>